<evidence type="ECO:0000256" key="1">
    <source>
        <dbReference type="SAM" id="Phobius"/>
    </source>
</evidence>
<dbReference type="RefSeq" id="XP_044658604.1">
    <property type="nucleotide sequence ID" value="XM_044802669.1"/>
</dbReference>
<comment type="caution">
    <text evidence="2">The sequence shown here is derived from an EMBL/GenBank/DDBJ whole genome shotgun (WGS) entry which is preliminary data.</text>
</comment>
<protein>
    <submittedName>
        <fullName evidence="2">Uncharacterized protein</fullName>
    </submittedName>
</protein>
<keyword evidence="3" id="KW-1185">Reference proteome</keyword>
<keyword evidence="1" id="KW-0472">Membrane</keyword>
<keyword evidence="1" id="KW-0812">Transmembrane</keyword>
<feature type="transmembrane region" description="Helical" evidence="1">
    <location>
        <begin position="20"/>
        <end position="43"/>
    </location>
</feature>
<sequence>MAPISASPPEVQRTNDAGRYVLLRIFGSLMLSLGEALQVPVLFKGFCQARRAKPPREHTYQCYALSATPGRQGLYIMRRCKGPVLW</sequence>
<accession>A0A9P3FHD7</accession>
<reference evidence="2 3" key="1">
    <citation type="submission" date="2021-01" db="EMBL/GenBank/DDBJ databases">
        <title>Cercospora kikuchii MAFF 305040 whole genome shotgun sequence.</title>
        <authorList>
            <person name="Kashiwa T."/>
            <person name="Suzuki T."/>
        </authorList>
    </citation>
    <scope>NUCLEOTIDE SEQUENCE [LARGE SCALE GENOMIC DNA]</scope>
    <source>
        <strain evidence="2 3">MAFF 305040</strain>
    </source>
</reference>
<proteinExistence type="predicted"/>
<evidence type="ECO:0000313" key="2">
    <source>
        <dbReference type="EMBL" id="GIZ44117.1"/>
    </source>
</evidence>
<organism evidence="2 3">
    <name type="scientific">Cercospora kikuchii</name>
    <dbReference type="NCBI Taxonomy" id="84275"/>
    <lineage>
        <taxon>Eukaryota</taxon>
        <taxon>Fungi</taxon>
        <taxon>Dikarya</taxon>
        <taxon>Ascomycota</taxon>
        <taxon>Pezizomycotina</taxon>
        <taxon>Dothideomycetes</taxon>
        <taxon>Dothideomycetidae</taxon>
        <taxon>Mycosphaerellales</taxon>
        <taxon>Mycosphaerellaceae</taxon>
        <taxon>Cercospora</taxon>
    </lineage>
</organism>
<keyword evidence="1" id="KW-1133">Transmembrane helix</keyword>
<dbReference type="AlphaFoldDB" id="A0A9P3FHD7"/>
<evidence type="ECO:0000313" key="3">
    <source>
        <dbReference type="Proteomes" id="UP000825890"/>
    </source>
</evidence>
<dbReference type="EMBL" id="BOLY01000004">
    <property type="protein sequence ID" value="GIZ44117.1"/>
    <property type="molecule type" value="Genomic_DNA"/>
</dbReference>
<dbReference type="GeneID" id="68292901"/>
<dbReference type="Proteomes" id="UP000825890">
    <property type="component" value="Unassembled WGS sequence"/>
</dbReference>
<gene>
    <name evidence="2" type="ORF">CKM354_000732600</name>
</gene>
<name>A0A9P3FHD7_9PEZI</name>